<sequence>MKALLLPVLLAGNLCLADAAPRTVDWTELMPEEDLQLLMNMPAVDHEGLSDDELMQDTTATTLKSPTSSFEDEVANAIGQAIQAGQSQERTWQDALVSTRVRPELDNTNIRLAGYIVPIDFDDNDVITSFFLVPYFGACIHVPPPPPNQIIYVRYAKGFTLENLYTPFWISGKLKVETIENDMALASYSLDASQLVEYQEGDIPEPQ</sequence>
<evidence type="ECO:0000256" key="1">
    <source>
        <dbReference type="SAM" id="SignalP"/>
    </source>
</evidence>
<gene>
    <name evidence="2" type="ORF">C4F51_00085</name>
</gene>
<evidence type="ECO:0000313" key="3">
    <source>
        <dbReference type="Proteomes" id="UP000652567"/>
    </source>
</evidence>
<dbReference type="Pfam" id="PF11736">
    <property type="entry name" value="DUF3299"/>
    <property type="match status" value="1"/>
</dbReference>
<feature type="chain" id="PRO_5037068382" evidence="1">
    <location>
        <begin position="20"/>
        <end position="207"/>
    </location>
</feature>
<dbReference type="Gene3D" id="2.40.50.870">
    <property type="entry name" value="Protein of unknown function (DUF3299)"/>
    <property type="match status" value="1"/>
</dbReference>
<name>A0A928V2S8_9GAMM</name>
<dbReference type="InterPro" id="IPR021727">
    <property type="entry name" value="DUF3299"/>
</dbReference>
<dbReference type="Proteomes" id="UP000652567">
    <property type="component" value="Unassembled WGS sequence"/>
</dbReference>
<protein>
    <submittedName>
        <fullName evidence="2">DUF3299 domain-containing protein</fullName>
    </submittedName>
</protein>
<dbReference type="AlphaFoldDB" id="A0A928V2S8"/>
<keyword evidence="1" id="KW-0732">Signal</keyword>
<proteinExistence type="predicted"/>
<feature type="signal peptide" evidence="1">
    <location>
        <begin position="1"/>
        <end position="19"/>
    </location>
</feature>
<reference evidence="2" key="1">
    <citation type="submission" date="2018-07" db="EMBL/GenBank/DDBJ databases">
        <title>Genome assembly of strain Ka43.</title>
        <authorList>
            <person name="Kukolya J."/>
            <person name="Nagy I."/>
            <person name="Horvath B."/>
            <person name="Toth A."/>
        </authorList>
    </citation>
    <scope>NUCLEOTIDE SEQUENCE</scope>
    <source>
        <strain evidence="2">KB43</strain>
    </source>
</reference>
<evidence type="ECO:0000313" key="2">
    <source>
        <dbReference type="EMBL" id="MBE8715584.1"/>
    </source>
</evidence>
<dbReference type="EMBL" id="PRDL01000001">
    <property type="protein sequence ID" value="MBE8715584.1"/>
    <property type="molecule type" value="Genomic_DNA"/>
</dbReference>
<comment type="caution">
    <text evidence="2">The sequence shown here is derived from an EMBL/GenBank/DDBJ whole genome shotgun (WGS) entry which is preliminary data.</text>
</comment>
<accession>A0A928V2S8</accession>
<keyword evidence="3" id="KW-1185">Reference proteome</keyword>
<organism evidence="2 3">
    <name type="scientific">Cellvibrio polysaccharolyticus</name>
    <dbReference type="NCBI Taxonomy" id="2082724"/>
    <lineage>
        <taxon>Bacteria</taxon>
        <taxon>Pseudomonadati</taxon>
        <taxon>Pseudomonadota</taxon>
        <taxon>Gammaproteobacteria</taxon>
        <taxon>Cellvibrionales</taxon>
        <taxon>Cellvibrionaceae</taxon>
        <taxon>Cellvibrio</taxon>
    </lineage>
</organism>